<evidence type="ECO:0000256" key="1">
    <source>
        <dbReference type="SAM" id="MobiDB-lite"/>
    </source>
</evidence>
<dbReference type="AlphaFoldDB" id="A0AA36MX82"/>
<dbReference type="Proteomes" id="UP001178507">
    <property type="component" value="Unassembled WGS sequence"/>
</dbReference>
<feature type="compositionally biased region" description="Basic and acidic residues" evidence="1">
    <location>
        <begin position="185"/>
        <end position="204"/>
    </location>
</feature>
<feature type="compositionally biased region" description="Low complexity" evidence="1">
    <location>
        <begin position="130"/>
        <end position="151"/>
    </location>
</feature>
<dbReference type="EMBL" id="CAUJNA010000991">
    <property type="protein sequence ID" value="CAJ1383161.1"/>
    <property type="molecule type" value="Genomic_DNA"/>
</dbReference>
<gene>
    <name evidence="2" type="ORF">EVOR1521_LOCUS10350</name>
</gene>
<feature type="compositionally biased region" description="Polar residues" evidence="1">
    <location>
        <begin position="168"/>
        <end position="179"/>
    </location>
</feature>
<proteinExistence type="predicted"/>
<organism evidence="2 3">
    <name type="scientific">Effrenium voratum</name>
    <dbReference type="NCBI Taxonomy" id="2562239"/>
    <lineage>
        <taxon>Eukaryota</taxon>
        <taxon>Sar</taxon>
        <taxon>Alveolata</taxon>
        <taxon>Dinophyceae</taxon>
        <taxon>Suessiales</taxon>
        <taxon>Symbiodiniaceae</taxon>
        <taxon>Effrenium</taxon>
    </lineage>
</organism>
<sequence length="204" mass="22848">MEWERASLRSSPSRASRTPIKRSGPRAGEALSFTPLRRGRPPEVALAGLRIFCIERFGGLRPAFERMDFHRDGHVSCLEFQEVVAGQERYCSLQEAREIFCLLARGTSGWLSWEVFRRRLHGGEWQDAGSDCSPSQSSERSSAASHAMRALLLREKGQDNADAETVATARSMTSPSSVGLTPCRGRLERLEPKEQKEPKESKDK</sequence>
<protein>
    <submittedName>
        <fullName evidence="2">Uncharacterized protein</fullName>
    </submittedName>
</protein>
<feature type="region of interest" description="Disordered" evidence="1">
    <location>
        <begin position="125"/>
        <end position="204"/>
    </location>
</feature>
<accession>A0AA36MX82</accession>
<reference evidence="2" key="1">
    <citation type="submission" date="2023-08" db="EMBL/GenBank/DDBJ databases">
        <authorList>
            <person name="Chen Y."/>
            <person name="Shah S."/>
            <person name="Dougan E. K."/>
            <person name="Thang M."/>
            <person name="Chan C."/>
        </authorList>
    </citation>
    <scope>NUCLEOTIDE SEQUENCE</scope>
</reference>
<name>A0AA36MX82_9DINO</name>
<comment type="caution">
    <text evidence="2">The sequence shown here is derived from an EMBL/GenBank/DDBJ whole genome shotgun (WGS) entry which is preliminary data.</text>
</comment>
<evidence type="ECO:0000313" key="3">
    <source>
        <dbReference type="Proteomes" id="UP001178507"/>
    </source>
</evidence>
<dbReference type="InterPro" id="IPR011992">
    <property type="entry name" value="EF-hand-dom_pair"/>
</dbReference>
<feature type="region of interest" description="Disordered" evidence="1">
    <location>
        <begin position="1"/>
        <end position="34"/>
    </location>
</feature>
<feature type="compositionally biased region" description="Low complexity" evidence="1">
    <location>
        <begin position="8"/>
        <end position="17"/>
    </location>
</feature>
<feature type="non-terminal residue" evidence="2">
    <location>
        <position position="204"/>
    </location>
</feature>
<dbReference type="SUPFAM" id="SSF47473">
    <property type="entry name" value="EF-hand"/>
    <property type="match status" value="1"/>
</dbReference>
<keyword evidence="3" id="KW-1185">Reference proteome</keyword>
<evidence type="ECO:0000313" key="2">
    <source>
        <dbReference type="EMBL" id="CAJ1383161.1"/>
    </source>
</evidence>